<organism evidence="2 4">
    <name type="scientific">Yarrowia lipolytica</name>
    <name type="common">Candida lipolytica</name>
    <dbReference type="NCBI Taxonomy" id="4952"/>
    <lineage>
        <taxon>Eukaryota</taxon>
        <taxon>Fungi</taxon>
        <taxon>Dikarya</taxon>
        <taxon>Ascomycota</taxon>
        <taxon>Saccharomycotina</taxon>
        <taxon>Dipodascomycetes</taxon>
        <taxon>Dipodascales</taxon>
        <taxon>Dipodascales incertae sedis</taxon>
        <taxon>Yarrowia</taxon>
    </lineage>
</organism>
<evidence type="ECO:0000313" key="4">
    <source>
        <dbReference type="Proteomes" id="UP000182444"/>
    </source>
</evidence>
<evidence type="ECO:0000313" key="3">
    <source>
        <dbReference type="EMBL" id="RDW23628.1"/>
    </source>
</evidence>
<evidence type="ECO:0000256" key="1">
    <source>
        <dbReference type="SAM" id="MobiDB-lite"/>
    </source>
</evidence>
<feature type="region of interest" description="Disordered" evidence="1">
    <location>
        <begin position="1"/>
        <end position="35"/>
    </location>
</feature>
<evidence type="ECO:0000313" key="5">
    <source>
        <dbReference type="Proteomes" id="UP000256601"/>
    </source>
</evidence>
<name>A0A1H6Q7Y9_YARLL</name>
<evidence type="ECO:0000313" key="2">
    <source>
        <dbReference type="EMBL" id="AOW03373.1"/>
    </source>
</evidence>
<dbReference type="GeneID" id="2910385"/>
<accession>A0A1H6Q7Y9</accession>
<gene>
    <name evidence="3" type="ORF">B0I71DRAFT_176811</name>
    <name evidence="2" type="ORF">YALI1_D00352g</name>
</gene>
<dbReference type="VEuPathDB" id="FungiDB:YALI1_D00352g"/>
<dbReference type="EMBL" id="CP017556">
    <property type="protein sequence ID" value="AOW03373.1"/>
    <property type="molecule type" value="Genomic_DNA"/>
</dbReference>
<dbReference type="VEuPathDB" id="FungiDB:YALI0_D00341g"/>
<proteinExistence type="predicted"/>
<dbReference type="Proteomes" id="UP000182444">
    <property type="component" value="Chromosome 1D"/>
</dbReference>
<reference evidence="3 5" key="2">
    <citation type="submission" date="2018-07" db="EMBL/GenBank/DDBJ databases">
        <title>Draft Genome Assemblies for Five Robust Yarrowia lipolytica Strains Exhibiting High Lipid Production and Pentose Sugar Utilization and Sugar Alcohol Secretion from Undetoxified Lignocellulosic Biomass Hydrolysates.</title>
        <authorList>
            <consortium name="DOE Joint Genome Institute"/>
            <person name="Walker C."/>
            <person name="Ryu S."/>
            <person name="Na H."/>
            <person name="Zane M."/>
            <person name="LaButti K."/>
            <person name="Lipzen A."/>
            <person name="Haridas S."/>
            <person name="Barry K."/>
            <person name="Grigoriev I.V."/>
            <person name="Quarterman J."/>
            <person name="Slininger P."/>
            <person name="Dien B."/>
            <person name="Trinh C.T."/>
        </authorList>
    </citation>
    <scope>NUCLEOTIDE SEQUENCE [LARGE SCALE GENOMIC DNA]</scope>
    <source>
        <strain evidence="3 5">YB392</strain>
    </source>
</reference>
<reference evidence="2 4" key="1">
    <citation type="journal article" date="2016" name="PLoS ONE">
        <title>Sequence Assembly of Yarrowia lipolytica Strain W29/CLIB89 Shows Transposable Element Diversity.</title>
        <authorList>
            <person name="Magnan C."/>
            <person name="Yu J."/>
            <person name="Chang I."/>
            <person name="Jahn E."/>
            <person name="Kanomata Y."/>
            <person name="Wu J."/>
            <person name="Zeller M."/>
            <person name="Oakes M."/>
            <person name="Baldi P."/>
            <person name="Sandmeyer S."/>
        </authorList>
    </citation>
    <scope>NUCLEOTIDE SEQUENCE [LARGE SCALE GENOMIC DNA]</scope>
    <source>
        <strain evidence="2">CLIB89</strain>
        <strain evidence="4">CLIB89(W29)</strain>
    </source>
</reference>
<dbReference type="AlphaFoldDB" id="A0A1H6Q7Y9"/>
<dbReference type="EMBL" id="KZ859072">
    <property type="protein sequence ID" value="RDW23628.1"/>
    <property type="molecule type" value="Genomic_DNA"/>
</dbReference>
<dbReference type="OrthoDB" id="10342066at2759"/>
<sequence>MALRNFTTLPNSNFIGQTNLPDASPPSGTSVPPSTGSLSDLYREHKFERQKGKIYHQALRKIEIQEWIDDWVDLIIDGVESVFVFDSGPNRNGYNVRFSPDVEIIPQMSWYCVAMRRLQTDLRNLHREVMKMEAMKKKKVRFANDTYFY</sequence>
<dbReference type="RefSeq" id="XP_502237.2">
    <property type="nucleotide sequence ID" value="XM_502237.2"/>
</dbReference>
<dbReference type="KEGG" id="yli:2910385"/>
<dbReference type="Proteomes" id="UP000256601">
    <property type="component" value="Unassembled WGS sequence"/>
</dbReference>
<feature type="compositionally biased region" description="Polar residues" evidence="1">
    <location>
        <begin position="1"/>
        <end position="21"/>
    </location>
</feature>
<feature type="compositionally biased region" description="Low complexity" evidence="1">
    <location>
        <begin position="25"/>
        <end position="35"/>
    </location>
</feature>
<protein>
    <submittedName>
        <fullName evidence="2">Uncharacterized protein</fullName>
    </submittedName>
</protein>